<dbReference type="AlphaFoldDB" id="A0A4C1TKQ8"/>
<evidence type="ECO:0000256" key="1">
    <source>
        <dbReference type="SAM" id="MobiDB-lite"/>
    </source>
</evidence>
<dbReference type="EMBL" id="BGZK01000069">
    <property type="protein sequence ID" value="GBP15083.1"/>
    <property type="molecule type" value="Genomic_DNA"/>
</dbReference>
<dbReference type="Proteomes" id="UP000299102">
    <property type="component" value="Unassembled WGS sequence"/>
</dbReference>
<comment type="caution">
    <text evidence="2">The sequence shown here is derived from an EMBL/GenBank/DDBJ whole genome shotgun (WGS) entry which is preliminary data.</text>
</comment>
<feature type="region of interest" description="Disordered" evidence="1">
    <location>
        <begin position="20"/>
        <end position="40"/>
    </location>
</feature>
<name>A0A4C1TKQ8_EUMVA</name>
<feature type="compositionally biased region" description="Low complexity" evidence="1">
    <location>
        <begin position="31"/>
        <end position="40"/>
    </location>
</feature>
<reference evidence="2 3" key="1">
    <citation type="journal article" date="2019" name="Commun. Biol.">
        <title>The bagworm genome reveals a unique fibroin gene that provides high tensile strength.</title>
        <authorList>
            <person name="Kono N."/>
            <person name="Nakamura H."/>
            <person name="Ohtoshi R."/>
            <person name="Tomita M."/>
            <person name="Numata K."/>
            <person name="Arakawa K."/>
        </authorList>
    </citation>
    <scope>NUCLEOTIDE SEQUENCE [LARGE SCALE GENOMIC DNA]</scope>
</reference>
<evidence type="ECO:0000313" key="2">
    <source>
        <dbReference type="EMBL" id="GBP15083.1"/>
    </source>
</evidence>
<proteinExistence type="predicted"/>
<accession>A0A4C1TKQ8</accession>
<organism evidence="2 3">
    <name type="scientific">Eumeta variegata</name>
    <name type="common">Bagworm moth</name>
    <name type="synonym">Eumeta japonica</name>
    <dbReference type="NCBI Taxonomy" id="151549"/>
    <lineage>
        <taxon>Eukaryota</taxon>
        <taxon>Metazoa</taxon>
        <taxon>Ecdysozoa</taxon>
        <taxon>Arthropoda</taxon>
        <taxon>Hexapoda</taxon>
        <taxon>Insecta</taxon>
        <taxon>Pterygota</taxon>
        <taxon>Neoptera</taxon>
        <taxon>Endopterygota</taxon>
        <taxon>Lepidoptera</taxon>
        <taxon>Glossata</taxon>
        <taxon>Ditrysia</taxon>
        <taxon>Tineoidea</taxon>
        <taxon>Psychidae</taxon>
        <taxon>Oiketicinae</taxon>
        <taxon>Eumeta</taxon>
    </lineage>
</organism>
<keyword evidence="3" id="KW-1185">Reference proteome</keyword>
<evidence type="ECO:0000313" key="3">
    <source>
        <dbReference type="Proteomes" id="UP000299102"/>
    </source>
</evidence>
<protein>
    <submittedName>
        <fullName evidence="2">Uncharacterized protein</fullName>
    </submittedName>
</protein>
<gene>
    <name evidence="2" type="ORF">EVAR_11392_1</name>
</gene>
<sequence length="97" mass="10591">MLGSAVSITKRDTCVTNLMHDRFDSRPNPSPCSRTRAPARASASRFAEGVTSWDGRASRHGADVSVKLSVYVHLLPSPLNRSTRVNNEPCRDGVTTH</sequence>